<dbReference type="AlphaFoldDB" id="A0AAD7P670"/>
<keyword evidence="2" id="KW-1185">Reference proteome</keyword>
<dbReference type="KEGG" id="qsa:O6P43_033130"/>
<dbReference type="SUPFAM" id="SSF55729">
    <property type="entry name" value="Acyl-CoA N-acyltransferases (Nat)"/>
    <property type="match status" value="1"/>
</dbReference>
<gene>
    <name evidence="1" type="ORF">O6P43_033130</name>
</gene>
<dbReference type="PANTHER" id="PTHR47489:SF2">
    <property type="entry name" value="GCN5-RELATED N-ACETYLTRANSFERASE 5, CHLOROPLASTIC"/>
    <property type="match status" value="1"/>
</dbReference>
<evidence type="ECO:0000313" key="2">
    <source>
        <dbReference type="Proteomes" id="UP001163823"/>
    </source>
</evidence>
<proteinExistence type="predicted"/>
<dbReference type="InterPro" id="IPR016181">
    <property type="entry name" value="Acyl_CoA_acyltransferase"/>
</dbReference>
<dbReference type="Proteomes" id="UP001163823">
    <property type="component" value="Chromosome 14"/>
</dbReference>
<dbReference type="PANTHER" id="PTHR47489">
    <property type="entry name" value="ACYL-COA N-ACYLTRANSFERASES (NAT) SUPERFAMILY PROTEIN"/>
    <property type="match status" value="1"/>
</dbReference>
<comment type="caution">
    <text evidence="1">The sequence shown here is derived from an EMBL/GenBank/DDBJ whole genome shotgun (WGS) entry which is preliminary data.</text>
</comment>
<dbReference type="EMBL" id="JARAOO010000014">
    <property type="protein sequence ID" value="KAJ7943602.1"/>
    <property type="molecule type" value="Genomic_DNA"/>
</dbReference>
<name>A0AAD7P670_QUISA</name>
<reference evidence="1" key="1">
    <citation type="journal article" date="2023" name="Science">
        <title>Elucidation of the pathway for biosynthesis of saponin adjuvants from the soapbark tree.</title>
        <authorList>
            <person name="Reed J."/>
            <person name="Orme A."/>
            <person name="El-Demerdash A."/>
            <person name="Owen C."/>
            <person name="Martin L.B.B."/>
            <person name="Misra R.C."/>
            <person name="Kikuchi S."/>
            <person name="Rejzek M."/>
            <person name="Martin A.C."/>
            <person name="Harkess A."/>
            <person name="Leebens-Mack J."/>
            <person name="Louveau T."/>
            <person name="Stephenson M.J."/>
            <person name="Osbourn A."/>
        </authorList>
    </citation>
    <scope>NUCLEOTIDE SEQUENCE</scope>
    <source>
        <strain evidence="1">S10</strain>
    </source>
</reference>
<sequence length="266" mass="30187">MAAPVSLSFSLDPQNHHLHYHSRICTNTLFKLRQTRPFTPSRTGYNLPHSALHKAEPCSFKSLSSSCSQSSTMANSSYHDNPFQTSRFVSNYELQKLKLLENFRYFHELKSGSISIRVMREDEMDNTAGLLAESFTESMLWPSGYVSVLRFLVKQYLIERRTLMPHTATLIGFYIGMAGGGEEKEEELLAGTVEIFFDKRGANASLPTPTPPKDSPYICNTIVKEPLRRRGIGWHLLKRRKHLMYKKLPVSSCPSESDTSDSDSDN</sequence>
<organism evidence="1 2">
    <name type="scientific">Quillaja saponaria</name>
    <name type="common">Soap bark tree</name>
    <dbReference type="NCBI Taxonomy" id="32244"/>
    <lineage>
        <taxon>Eukaryota</taxon>
        <taxon>Viridiplantae</taxon>
        <taxon>Streptophyta</taxon>
        <taxon>Embryophyta</taxon>
        <taxon>Tracheophyta</taxon>
        <taxon>Spermatophyta</taxon>
        <taxon>Magnoliopsida</taxon>
        <taxon>eudicotyledons</taxon>
        <taxon>Gunneridae</taxon>
        <taxon>Pentapetalae</taxon>
        <taxon>rosids</taxon>
        <taxon>fabids</taxon>
        <taxon>Fabales</taxon>
        <taxon>Quillajaceae</taxon>
        <taxon>Quillaja</taxon>
    </lineage>
</organism>
<evidence type="ECO:0000313" key="1">
    <source>
        <dbReference type="EMBL" id="KAJ7943602.1"/>
    </source>
</evidence>
<protein>
    <submittedName>
        <fullName evidence="1">Acyl-CoA N-acyltransferases (NAT) superfamily protein</fullName>
    </submittedName>
</protein>
<accession>A0AAD7P670</accession>